<protein>
    <submittedName>
        <fullName evidence="1">Uncharacterized protein</fullName>
    </submittedName>
</protein>
<organism evidence="1">
    <name type="scientific">Tanacetum cinerariifolium</name>
    <name type="common">Dalmatian daisy</name>
    <name type="synonym">Chrysanthemum cinerariifolium</name>
    <dbReference type="NCBI Taxonomy" id="118510"/>
    <lineage>
        <taxon>Eukaryota</taxon>
        <taxon>Viridiplantae</taxon>
        <taxon>Streptophyta</taxon>
        <taxon>Embryophyta</taxon>
        <taxon>Tracheophyta</taxon>
        <taxon>Spermatophyta</taxon>
        <taxon>Magnoliopsida</taxon>
        <taxon>eudicotyledons</taxon>
        <taxon>Gunneridae</taxon>
        <taxon>Pentapetalae</taxon>
        <taxon>asterids</taxon>
        <taxon>campanulids</taxon>
        <taxon>Asterales</taxon>
        <taxon>Asteraceae</taxon>
        <taxon>Asteroideae</taxon>
        <taxon>Anthemideae</taxon>
        <taxon>Anthemidinae</taxon>
        <taxon>Tanacetum</taxon>
    </lineage>
</organism>
<sequence>CHSGAGVGEYEGETAIGQLLAIGQLEPEGSAGAGKGKKRLLGHKKLGKPNHPIWPMFAASAAVELKTPYHG</sequence>
<feature type="non-terminal residue" evidence="1">
    <location>
        <position position="1"/>
    </location>
</feature>
<gene>
    <name evidence="1" type="ORF">Tci_896196</name>
</gene>
<reference evidence="1" key="1">
    <citation type="journal article" date="2019" name="Sci. Rep.">
        <title>Draft genome of Tanacetum cinerariifolium, the natural source of mosquito coil.</title>
        <authorList>
            <person name="Yamashiro T."/>
            <person name="Shiraishi A."/>
            <person name="Satake H."/>
            <person name="Nakayama K."/>
        </authorList>
    </citation>
    <scope>NUCLEOTIDE SEQUENCE</scope>
</reference>
<dbReference type="EMBL" id="BKCJ011350808">
    <property type="protein sequence ID" value="GFD24227.1"/>
    <property type="molecule type" value="Genomic_DNA"/>
</dbReference>
<proteinExistence type="predicted"/>
<comment type="caution">
    <text evidence="1">The sequence shown here is derived from an EMBL/GenBank/DDBJ whole genome shotgun (WGS) entry which is preliminary data.</text>
</comment>
<name>A0A699UNQ8_TANCI</name>
<evidence type="ECO:0000313" key="1">
    <source>
        <dbReference type="EMBL" id="GFD24227.1"/>
    </source>
</evidence>
<accession>A0A699UNQ8</accession>
<dbReference type="AlphaFoldDB" id="A0A699UNQ8"/>